<evidence type="ECO:0000256" key="1">
    <source>
        <dbReference type="ARBA" id="ARBA00022729"/>
    </source>
</evidence>
<dbReference type="InterPro" id="IPR013783">
    <property type="entry name" value="Ig-like_fold"/>
</dbReference>
<organism evidence="7 8">
    <name type="scientific">Onychorhynchus coronatus</name>
    <name type="common">Royal flycatcher</name>
    <dbReference type="NCBI Taxonomy" id="360224"/>
    <lineage>
        <taxon>Eukaryota</taxon>
        <taxon>Metazoa</taxon>
        <taxon>Chordata</taxon>
        <taxon>Craniata</taxon>
        <taxon>Vertebrata</taxon>
        <taxon>Euteleostomi</taxon>
        <taxon>Archelosauria</taxon>
        <taxon>Archosauria</taxon>
        <taxon>Dinosauria</taxon>
        <taxon>Saurischia</taxon>
        <taxon>Theropoda</taxon>
        <taxon>Coelurosauria</taxon>
        <taxon>Aves</taxon>
        <taxon>Neognathae</taxon>
        <taxon>Neoaves</taxon>
        <taxon>Telluraves</taxon>
        <taxon>Australaves</taxon>
        <taxon>Passeriformes</taxon>
        <taxon>Tyrannidae</taxon>
        <taxon>Onychorhynchus</taxon>
    </lineage>
</organism>
<dbReference type="SUPFAM" id="SSF48726">
    <property type="entry name" value="Immunoglobulin"/>
    <property type="match status" value="1"/>
</dbReference>
<sequence>LQAQAPHAEERRREGGTLHIQCPYTDKTYSQQWKAWCRLKNKQCYDSLVMTSYQDMSQTRDKITIMDDPTAKTVSVTMTNLRAQDSGTYLCAVSHGNSYFPLKTISLNVFKGEYPYPHTKPSLVRKPHHSFPCSNVNTFIPLSVVLSILLILTLLTSVMLCVRLHKLLERTGNRGAEDTYDYSEGTAQLGSTERRESSKDDSKGLKHMNLDLQSQPGPENPLYCNIEPRQAHRNPPGEDVEYAVIAFNQFPRNDAG</sequence>
<keyword evidence="8" id="KW-1185">Reference proteome</keyword>
<dbReference type="Gene3D" id="2.60.40.10">
    <property type="entry name" value="Immunoglobulins"/>
    <property type="match status" value="1"/>
</dbReference>
<keyword evidence="5" id="KW-0812">Transmembrane</keyword>
<dbReference type="InterPro" id="IPR003599">
    <property type="entry name" value="Ig_sub"/>
</dbReference>
<feature type="region of interest" description="Disordered" evidence="4">
    <location>
        <begin position="175"/>
        <end position="237"/>
    </location>
</feature>
<feature type="compositionally biased region" description="Basic and acidic residues" evidence="4">
    <location>
        <begin position="192"/>
        <end position="204"/>
    </location>
</feature>
<keyword evidence="2" id="KW-1015">Disulfide bond</keyword>
<name>A0A7K6A2R3_ONYCO</name>
<proteinExistence type="predicted"/>
<keyword evidence="5" id="KW-0472">Membrane</keyword>
<dbReference type="InterPro" id="IPR013106">
    <property type="entry name" value="Ig_V-set"/>
</dbReference>
<dbReference type="Proteomes" id="UP000550309">
    <property type="component" value="Unassembled WGS sequence"/>
</dbReference>
<dbReference type="PROSITE" id="PS50835">
    <property type="entry name" value="IG_LIKE"/>
    <property type="match status" value="1"/>
</dbReference>
<dbReference type="EMBL" id="VZRK01000281">
    <property type="protein sequence ID" value="NWU84198.1"/>
    <property type="molecule type" value="Genomic_DNA"/>
</dbReference>
<keyword evidence="5" id="KW-1133">Transmembrane helix</keyword>
<feature type="non-terminal residue" evidence="7">
    <location>
        <position position="256"/>
    </location>
</feature>
<evidence type="ECO:0000259" key="6">
    <source>
        <dbReference type="PROSITE" id="PS50835"/>
    </source>
</evidence>
<dbReference type="AlphaFoldDB" id="A0A7K6A2R3"/>
<dbReference type="InterPro" id="IPR007110">
    <property type="entry name" value="Ig-like_dom"/>
</dbReference>
<evidence type="ECO:0000313" key="8">
    <source>
        <dbReference type="Proteomes" id="UP000550309"/>
    </source>
</evidence>
<gene>
    <name evidence="7" type="primary">Treml2</name>
    <name evidence="7" type="ORF">ONYCOR_R07917</name>
</gene>
<dbReference type="PANTHER" id="PTHR16423:SF6">
    <property type="entry name" value="TRIGGERING RECEPTOR EXPRESSED ON MYELOID CELLS 2-RELATED"/>
    <property type="match status" value="1"/>
</dbReference>
<evidence type="ECO:0000256" key="3">
    <source>
        <dbReference type="ARBA" id="ARBA00023319"/>
    </source>
</evidence>
<dbReference type="GO" id="GO:0038023">
    <property type="term" value="F:signaling receptor activity"/>
    <property type="evidence" value="ECO:0007669"/>
    <property type="project" value="TreeGrafter"/>
</dbReference>
<evidence type="ECO:0000256" key="5">
    <source>
        <dbReference type="SAM" id="Phobius"/>
    </source>
</evidence>
<evidence type="ECO:0000256" key="4">
    <source>
        <dbReference type="SAM" id="MobiDB-lite"/>
    </source>
</evidence>
<feature type="domain" description="Ig-like" evidence="6">
    <location>
        <begin position="1"/>
        <end position="108"/>
    </location>
</feature>
<dbReference type="InterPro" id="IPR052314">
    <property type="entry name" value="Immune_rcpt_domain"/>
</dbReference>
<reference evidence="7 8" key="1">
    <citation type="submission" date="2019-09" db="EMBL/GenBank/DDBJ databases">
        <title>Bird 10,000 Genomes (B10K) Project - Family phase.</title>
        <authorList>
            <person name="Zhang G."/>
        </authorList>
    </citation>
    <scope>NUCLEOTIDE SEQUENCE [LARGE SCALE GENOMIC DNA]</scope>
    <source>
        <strain evidence="7">B10K-DU-028-75</strain>
        <tissue evidence="7">Mixed tissue sample</tissue>
    </source>
</reference>
<feature type="non-terminal residue" evidence="7">
    <location>
        <position position="1"/>
    </location>
</feature>
<protein>
    <submittedName>
        <fullName evidence="7">TRML2 protein</fullName>
    </submittedName>
</protein>
<dbReference type="Pfam" id="PF07686">
    <property type="entry name" value="V-set"/>
    <property type="match status" value="1"/>
</dbReference>
<evidence type="ECO:0000313" key="7">
    <source>
        <dbReference type="EMBL" id="NWU84198.1"/>
    </source>
</evidence>
<dbReference type="SMART" id="SM00406">
    <property type="entry name" value="IGv"/>
    <property type="match status" value="1"/>
</dbReference>
<comment type="caution">
    <text evidence="7">The sequence shown here is derived from an EMBL/GenBank/DDBJ whole genome shotgun (WGS) entry which is preliminary data.</text>
</comment>
<evidence type="ECO:0000256" key="2">
    <source>
        <dbReference type="ARBA" id="ARBA00023157"/>
    </source>
</evidence>
<dbReference type="SMART" id="SM00409">
    <property type="entry name" value="IG"/>
    <property type="match status" value="1"/>
</dbReference>
<feature type="transmembrane region" description="Helical" evidence="5">
    <location>
        <begin position="139"/>
        <end position="162"/>
    </location>
</feature>
<keyword evidence="1" id="KW-0732">Signal</keyword>
<dbReference type="GO" id="GO:0009986">
    <property type="term" value="C:cell surface"/>
    <property type="evidence" value="ECO:0007669"/>
    <property type="project" value="TreeGrafter"/>
</dbReference>
<keyword evidence="3" id="KW-0393">Immunoglobulin domain</keyword>
<dbReference type="InterPro" id="IPR036179">
    <property type="entry name" value="Ig-like_dom_sf"/>
</dbReference>
<accession>A0A7K6A2R3</accession>
<dbReference type="PANTHER" id="PTHR16423">
    <property type="entry name" value="TREM-LIKE TRANSCRIPT PROTEIN"/>
    <property type="match status" value="1"/>
</dbReference>
<dbReference type="OrthoDB" id="8959642at2759"/>